<name>A0ABW4LFN7_9MICO</name>
<evidence type="ECO:0000313" key="3">
    <source>
        <dbReference type="Proteomes" id="UP001597347"/>
    </source>
</evidence>
<dbReference type="EMBL" id="JBHUEA010000010">
    <property type="protein sequence ID" value="MFD1721558.1"/>
    <property type="molecule type" value="Genomic_DNA"/>
</dbReference>
<reference evidence="3" key="1">
    <citation type="journal article" date="2019" name="Int. J. Syst. Evol. Microbiol.">
        <title>The Global Catalogue of Microorganisms (GCM) 10K type strain sequencing project: providing services to taxonomists for standard genome sequencing and annotation.</title>
        <authorList>
            <consortium name="The Broad Institute Genomics Platform"/>
            <consortium name="The Broad Institute Genome Sequencing Center for Infectious Disease"/>
            <person name="Wu L."/>
            <person name="Ma J."/>
        </authorList>
    </citation>
    <scope>NUCLEOTIDE SEQUENCE [LARGE SCALE GENOMIC DNA]</scope>
    <source>
        <strain evidence="3">CGMCC 1.12471</strain>
    </source>
</reference>
<keyword evidence="3" id="KW-1185">Reference proteome</keyword>
<protein>
    <submittedName>
        <fullName evidence="2">Uncharacterized protein</fullName>
    </submittedName>
</protein>
<comment type="caution">
    <text evidence="2">The sequence shown here is derived from an EMBL/GenBank/DDBJ whole genome shotgun (WGS) entry which is preliminary data.</text>
</comment>
<organism evidence="2 3">
    <name type="scientific">Amnibacterium endophyticum</name>
    <dbReference type="NCBI Taxonomy" id="2109337"/>
    <lineage>
        <taxon>Bacteria</taxon>
        <taxon>Bacillati</taxon>
        <taxon>Actinomycetota</taxon>
        <taxon>Actinomycetes</taxon>
        <taxon>Micrococcales</taxon>
        <taxon>Microbacteriaceae</taxon>
        <taxon>Amnibacterium</taxon>
    </lineage>
</organism>
<feature type="transmembrane region" description="Helical" evidence="1">
    <location>
        <begin position="12"/>
        <end position="40"/>
    </location>
</feature>
<evidence type="ECO:0000256" key="1">
    <source>
        <dbReference type="SAM" id="Phobius"/>
    </source>
</evidence>
<keyword evidence="1" id="KW-1133">Transmembrane helix</keyword>
<dbReference type="RefSeq" id="WP_377933893.1">
    <property type="nucleotide sequence ID" value="NZ_JBHUEA010000010.1"/>
</dbReference>
<keyword evidence="1" id="KW-0812">Transmembrane</keyword>
<accession>A0ABW4LFN7</accession>
<gene>
    <name evidence="2" type="ORF">ACFSBI_08350</name>
</gene>
<evidence type="ECO:0000313" key="2">
    <source>
        <dbReference type="EMBL" id="MFD1721558.1"/>
    </source>
</evidence>
<proteinExistence type="predicted"/>
<dbReference type="Proteomes" id="UP001597347">
    <property type="component" value="Unassembled WGS sequence"/>
</dbReference>
<keyword evidence="1" id="KW-0472">Membrane</keyword>
<sequence length="46" mass="4857">MSERPRRDPGPAWLVRAVVVVAVLVVVAALVVTIATGTLFTTPNGR</sequence>